<dbReference type="PANTHER" id="PTHR24348">
    <property type="entry name" value="SERINE/THREONINE-PROTEIN KINASE UNC-51-RELATED"/>
    <property type="match status" value="1"/>
</dbReference>
<dbReference type="InterPro" id="IPR045269">
    <property type="entry name" value="Atg1-like"/>
</dbReference>
<name>A0A5K1VS16_ENTHI</name>
<evidence type="ECO:0000313" key="8">
    <source>
        <dbReference type="EMBL" id="GAT96874.1"/>
    </source>
</evidence>
<evidence type="ECO:0000256" key="5">
    <source>
        <dbReference type="ARBA" id="ARBA00022840"/>
    </source>
</evidence>
<dbReference type="SMART" id="SM00220">
    <property type="entry name" value="S_TKc"/>
    <property type="match status" value="1"/>
</dbReference>
<evidence type="ECO:0000256" key="6">
    <source>
        <dbReference type="PROSITE-ProRule" id="PRU10141"/>
    </source>
</evidence>
<dbReference type="VEuPathDB" id="AmoebaDB:EHI8A_014440"/>
<dbReference type="InterPro" id="IPR017441">
    <property type="entry name" value="Protein_kinase_ATP_BS"/>
</dbReference>
<dbReference type="PROSITE" id="PS00107">
    <property type="entry name" value="PROTEIN_KINASE_ATP"/>
    <property type="match status" value="1"/>
</dbReference>
<dbReference type="GO" id="GO:0010506">
    <property type="term" value="P:regulation of autophagy"/>
    <property type="evidence" value="ECO:0007669"/>
    <property type="project" value="InterPro"/>
</dbReference>
<dbReference type="Pfam" id="PF00069">
    <property type="entry name" value="Pkinase"/>
    <property type="match status" value="1"/>
</dbReference>
<dbReference type="VEuPathDB" id="AmoebaDB:EHI5A_026350"/>
<dbReference type="PROSITE" id="PS50011">
    <property type="entry name" value="PROTEIN_KINASE_DOM"/>
    <property type="match status" value="2"/>
</dbReference>
<dbReference type="GO" id="GO:0016020">
    <property type="term" value="C:membrane"/>
    <property type="evidence" value="ECO:0007669"/>
    <property type="project" value="TreeGrafter"/>
</dbReference>
<gene>
    <name evidence="8" type="ORF">CL6EHI_181260</name>
</gene>
<comment type="caution">
    <text evidence="8">The sequence shown here is derived from an EMBL/GenBank/DDBJ whole genome shotgun (WGS) entry which is preliminary data.</text>
</comment>
<keyword evidence="4 8" id="KW-0418">Kinase</keyword>
<dbReference type="GO" id="GO:0005829">
    <property type="term" value="C:cytosol"/>
    <property type="evidence" value="ECO:0007669"/>
    <property type="project" value="TreeGrafter"/>
</dbReference>
<dbReference type="InterPro" id="IPR011009">
    <property type="entry name" value="Kinase-like_dom_sf"/>
</dbReference>
<evidence type="ECO:0000256" key="2">
    <source>
        <dbReference type="ARBA" id="ARBA00022679"/>
    </source>
</evidence>
<dbReference type="VEuPathDB" id="AmoebaDB:KM1_026270"/>
<dbReference type="InterPro" id="IPR008271">
    <property type="entry name" value="Ser/Thr_kinase_AS"/>
</dbReference>
<dbReference type="AlphaFoldDB" id="A0A5K1VS16"/>
<keyword evidence="1" id="KW-0723">Serine/threonine-protein kinase</keyword>
<proteinExistence type="predicted"/>
<dbReference type="PROSITE" id="PS00108">
    <property type="entry name" value="PROTEIN_KINASE_ST"/>
    <property type="match status" value="1"/>
</dbReference>
<dbReference type="Proteomes" id="UP000078387">
    <property type="component" value="Unassembled WGS sequence"/>
</dbReference>
<dbReference type="Gene3D" id="1.10.510.10">
    <property type="entry name" value="Transferase(Phosphotransferase) domain 1"/>
    <property type="match status" value="2"/>
</dbReference>
<dbReference type="GO" id="GO:0000407">
    <property type="term" value="C:phagophore assembly site"/>
    <property type="evidence" value="ECO:0007669"/>
    <property type="project" value="TreeGrafter"/>
</dbReference>
<dbReference type="InterPro" id="IPR000719">
    <property type="entry name" value="Prot_kinase_dom"/>
</dbReference>
<feature type="domain" description="Protein kinase" evidence="7">
    <location>
        <begin position="302"/>
        <end position="578"/>
    </location>
</feature>
<dbReference type="Pfam" id="PF07714">
    <property type="entry name" value="PK_Tyr_Ser-Thr"/>
    <property type="match status" value="1"/>
</dbReference>
<dbReference type="FunFam" id="1.10.510.10:FF:001379">
    <property type="entry name" value="Myosin light chain kinase, putative"/>
    <property type="match status" value="1"/>
</dbReference>
<evidence type="ECO:0000259" key="7">
    <source>
        <dbReference type="PROSITE" id="PS50011"/>
    </source>
</evidence>
<keyword evidence="5 6" id="KW-0067">ATP-binding</keyword>
<dbReference type="VEuPathDB" id="AmoebaDB:EHI_181260"/>
<evidence type="ECO:0000313" key="9">
    <source>
        <dbReference type="Proteomes" id="UP000078387"/>
    </source>
</evidence>
<dbReference type="OMA" id="WIVCEYS"/>
<dbReference type="GO" id="GO:0000045">
    <property type="term" value="P:autophagosome assembly"/>
    <property type="evidence" value="ECO:0007669"/>
    <property type="project" value="TreeGrafter"/>
</dbReference>
<reference evidence="8 9" key="1">
    <citation type="submission" date="2016-05" db="EMBL/GenBank/DDBJ databases">
        <title>First whole genome sequencing of Entamoeba histolytica HM1:IMSS-clone-6.</title>
        <authorList>
            <person name="Mukherjee Avik.K."/>
            <person name="Izumyama S."/>
            <person name="Nakada-Tsukui K."/>
            <person name="Nozaki T."/>
        </authorList>
    </citation>
    <scope>NUCLEOTIDE SEQUENCE [LARGE SCALE GENOMIC DNA]</scope>
    <source>
        <strain evidence="8 9">HM1:IMSS clone 6</strain>
    </source>
</reference>
<protein>
    <submittedName>
        <fullName evidence="8">Protein kinase domain containing protein</fullName>
    </submittedName>
</protein>
<dbReference type="EMBL" id="BDEQ01000001">
    <property type="protein sequence ID" value="GAT96874.1"/>
    <property type="molecule type" value="Genomic_DNA"/>
</dbReference>
<dbReference type="GO" id="GO:0005776">
    <property type="term" value="C:autophagosome"/>
    <property type="evidence" value="ECO:0007669"/>
    <property type="project" value="TreeGrafter"/>
</dbReference>
<feature type="binding site" evidence="6">
    <location>
        <position position="331"/>
    </location>
    <ligand>
        <name>ATP</name>
        <dbReference type="ChEBI" id="CHEBI:30616"/>
    </ligand>
</feature>
<keyword evidence="2" id="KW-0808">Transferase</keyword>
<feature type="domain" description="Protein kinase" evidence="7">
    <location>
        <begin position="49"/>
        <end position="286"/>
    </location>
</feature>
<dbReference type="VEuPathDB" id="AmoebaDB:EHI7A_021090"/>
<accession>A0A5K1VS16</accession>
<evidence type="ECO:0000256" key="1">
    <source>
        <dbReference type="ARBA" id="ARBA00022527"/>
    </source>
</evidence>
<dbReference type="InterPro" id="IPR001245">
    <property type="entry name" value="Ser-Thr/Tyr_kinase_cat_dom"/>
</dbReference>
<evidence type="ECO:0000256" key="3">
    <source>
        <dbReference type="ARBA" id="ARBA00022741"/>
    </source>
</evidence>
<dbReference type="PANTHER" id="PTHR24348:SF22">
    <property type="entry name" value="NON-SPECIFIC SERINE_THREONINE PROTEIN KINASE"/>
    <property type="match status" value="1"/>
</dbReference>
<sequence length="600" mass="69468">MSLKLASKTVIDSFHFDQTPIYVNRDGELVVNRAVRRMNNGDLCQFMIYRIQTDINHSSLNTSIQAKVEILKINQLHIYNDKTIMSKIPTLREKDHPYVLKCCGGFFASPYNTLEYWMICEYSTNTTLFSYMKKNEPFFFDEVMTIAYQLVKIMNYAYIEFRQTYIHLIPQNIFLGRNPSSPFPQAKLSPYAFIPHKGYDDIEELPFVPVDYMSGIRAELVSTWSFGVILYRMITGYIPQHDENGIILPNELSHIESVEAVDLIRQCINIPFKRPSVESIRGHPLIRLCRQHTKLPHTNNDYTIISTIGRGQFGSVLLAVNKYTGEQVAIKESFGPQNTFLQKDARTMMCCLCQQLVPFLGYFELPYSLSSLNDNSFSSPPELHCYLVMEYCDGGNLEEFIMKFPGLLPDIYIKHFLGDIALGLRYLHFTKGLVHRDLKPENFVLCTQSKNGTLLPGEIPRIKITDYGFSRAILDDKIASEKGTLLFEAPEILRHEGYYTSKTDLYSVGVIIYHLVTKTWPFGCSKESFFEEMAKRSSLKFPNTIIIEKSLKDLMIRLITHEENERIGWKEFFLHPYVRQCLELKGVSMDFNRHEIYSFN</sequence>
<dbReference type="SUPFAM" id="SSF56112">
    <property type="entry name" value="Protein kinase-like (PK-like)"/>
    <property type="match status" value="2"/>
</dbReference>
<keyword evidence="3 6" id="KW-0547">Nucleotide-binding</keyword>
<dbReference type="GO" id="GO:0004674">
    <property type="term" value="F:protein serine/threonine kinase activity"/>
    <property type="evidence" value="ECO:0007669"/>
    <property type="project" value="UniProtKB-KW"/>
</dbReference>
<organism evidence="8 9">
    <name type="scientific">Entamoeba histolytica</name>
    <dbReference type="NCBI Taxonomy" id="5759"/>
    <lineage>
        <taxon>Eukaryota</taxon>
        <taxon>Amoebozoa</taxon>
        <taxon>Evosea</taxon>
        <taxon>Archamoebae</taxon>
        <taxon>Mastigamoebida</taxon>
        <taxon>Entamoebidae</taxon>
        <taxon>Entamoeba</taxon>
    </lineage>
</organism>
<dbReference type="GO" id="GO:0005524">
    <property type="term" value="F:ATP binding"/>
    <property type="evidence" value="ECO:0007669"/>
    <property type="project" value="UniProtKB-UniRule"/>
</dbReference>
<evidence type="ECO:0000256" key="4">
    <source>
        <dbReference type="ARBA" id="ARBA00022777"/>
    </source>
</evidence>